<evidence type="ECO:0000256" key="3">
    <source>
        <dbReference type="ARBA" id="ARBA00022679"/>
    </source>
</evidence>
<evidence type="ECO:0000256" key="1">
    <source>
        <dbReference type="ARBA" id="ARBA00005194"/>
    </source>
</evidence>
<evidence type="ECO:0000256" key="4">
    <source>
        <dbReference type="RuleBase" id="RU003694"/>
    </source>
</evidence>
<feature type="domain" description="Ketosynthase family 3 (KS3)" evidence="5">
    <location>
        <begin position="1"/>
        <end position="389"/>
    </location>
</feature>
<reference evidence="7" key="1">
    <citation type="submission" date="2018-06" db="EMBL/GenBank/DDBJ databases">
        <title>Complete genome of Pseudomonas insecticola strain QZS01.</title>
        <authorList>
            <person name="Wang J."/>
            <person name="Su Q."/>
        </authorList>
    </citation>
    <scope>NUCLEOTIDE SEQUENCE [LARGE SCALE GENOMIC DNA]</scope>
    <source>
        <strain evidence="7">QZS01</strain>
    </source>
</reference>
<dbReference type="PANTHER" id="PTHR11712">
    <property type="entry name" value="POLYKETIDE SYNTHASE-RELATED"/>
    <property type="match status" value="1"/>
</dbReference>
<evidence type="ECO:0000256" key="2">
    <source>
        <dbReference type="ARBA" id="ARBA00008467"/>
    </source>
</evidence>
<dbReference type="UniPathway" id="UPA00094"/>
<dbReference type="InterPro" id="IPR018201">
    <property type="entry name" value="Ketoacyl_synth_AS"/>
</dbReference>
<dbReference type="CDD" id="cd00834">
    <property type="entry name" value="KAS_I_II"/>
    <property type="match status" value="1"/>
</dbReference>
<dbReference type="PROSITE" id="PS00606">
    <property type="entry name" value="KS3_1"/>
    <property type="match status" value="1"/>
</dbReference>
<dbReference type="InterPro" id="IPR014031">
    <property type="entry name" value="Ketoacyl_synth_C"/>
</dbReference>
<dbReference type="PANTHER" id="PTHR11712:SF320">
    <property type="entry name" value="BETA-KETOACYL SYNTHASE"/>
    <property type="match status" value="1"/>
</dbReference>
<dbReference type="PROSITE" id="PS52004">
    <property type="entry name" value="KS3_2"/>
    <property type="match status" value="1"/>
</dbReference>
<sequence>MVYIAAVAMINALGNSLDEIATNLVIGKTGLTPNNSWLLHDKQTYVGKVKREPPNIPEVYKEHNTRNNRLLFAALSQIISELEYTIKKYGNDRVAIIMGSSTSGIYEGELAISKYEQQGVLPENYSYQQQEMGDSGLFLANYLGTYGPCYTVSTACTSSARAIISGKRLIESGMVDAALVGGADTLCQLSLNGFASLEQISEKLCQPFAKERVGINIGEAAGLMLLTKEPAELALLGVGESSDAWHMSAPHPEGTPAQMAIKMALSEANIQPHQVGYINMHGTATALNDQMEAKAIHGVFGSDSPLCSSTKHLTGHTLGAAAITEAALAWLIITRSLTLPWQNFTHATIDGSLAKFNLLKEPMQLLKHPIILSNSFAFGGNNTSILLGKVQ</sequence>
<dbReference type="InterPro" id="IPR000794">
    <property type="entry name" value="Beta-ketoacyl_synthase"/>
</dbReference>
<dbReference type="Pfam" id="PF00109">
    <property type="entry name" value="ketoacyl-synt"/>
    <property type="match status" value="1"/>
</dbReference>
<dbReference type="InterPro" id="IPR014030">
    <property type="entry name" value="Ketoacyl_synth_N"/>
</dbReference>
<evidence type="ECO:0000259" key="5">
    <source>
        <dbReference type="PROSITE" id="PS52004"/>
    </source>
</evidence>
<dbReference type="NCBIfam" id="NF006618">
    <property type="entry name" value="PRK09185.1"/>
    <property type="match status" value="1"/>
</dbReference>
<comment type="similarity">
    <text evidence="2 4">Belongs to the thiolase-like superfamily. Beta-ketoacyl-ACP synthases family.</text>
</comment>
<dbReference type="EMBL" id="CP029822">
    <property type="protein sequence ID" value="AZS50178.1"/>
    <property type="molecule type" value="Genomic_DNA"/>
</dbReference>
<dbReference type="SUPFAM" id="SSF53901">
    <property type="entry name" value="Thiolase-like"/>
    <property type="match status" value="2"/>
</dbReference>
<dbReference type="Proteomes" id="UP000273143">
    <property type="component" value="Chromosome"/>
</dbReference>
<dbReference type="RefSeq" id="WP_127162336.1">
    <property type="nucleotide sequence ID" value="NZ_CP029822.1"/>
</dbReference>
<dbReference type="Pfam" id="PF02801">
    <property type="entry name" value="Ketoacyl-synt_C"/>
    <property type="match status" value="1"/>
</dbReference>
<accession>A0A3Q9JN08</accession>
<dbReference type="GO" id="GO:0004315">
    <property type="term" value="F:3-oxoacyl-[acyl-carrier-protein] synthase activity"/>
    <property type="evidence" value="ECO:0007669"/>
    <property type="project" value="InterPro"/>
</dbReference>
<dbReference type="AlphaFoldDB" id="A0A3Q9JN08"/>
<name>A0A3Q9JN08_9GAMM</name>
<dbReference type="KEGG" id="emo:DM558_05025"/>
<organism evidence="6 7">
    <name type="scientific">Entomomonas moraniae</name>
    <dbReference type="NCBI Taxonomy" id="2213226"/>
    <lineage>
        <taxon>Bacteria</taxon>
        <taxon>Pseudomonadati</taxon>
        <taxon>Pseudomonadota</taxon>
        <taxon>Gammaproteobacteria</taxon>
        <taxon>Pseudomonadales</taxon>
        <taxon>Pseudomonadaceae</taxon>
        <taxon>Entomomonas</taxon>
    </lineage>
</organism>
<dbReference type="GO" id="GO:0005829">
    <property type="term" value="C:cytosol"/>
    <property type="evidence" value="ECO:0007669"/>
    <property type="project" value="TreeGrafter"/>
</dbReference>
<dbReference type="GO" id="GO:0006633">
    <property type="term" value="P:fatty acid biosynthetic process"/>
    <property type="evidence" value="ECO:0007669"/>
    <property type="project" value="UniProtKB-UniPathway"/>
</dbReference>
<evidence type="ECO:0000313" key="6">
    <source>
        <dbReference type="EMBL" id="AZS50178.1"/>
    </source>
</evidence>
<dbReference type="Gene3D" id="3.40.47.10">
    <property type="match status" value="2"/>
</dbReference>
<gene>
    <name evidence="6" type="ORF">DM558_05025</name>
</gene>
<dbReference type="InterPro" id="IPR020841">
    <property type="entry name" value="PKS_Beta-ketoAc_synthase_dom"/>
</dbReference>
<proteinExistence type="inferred from homology"/>
<dbReference type="SMART" id="SM00825">
    <property type="entry name" value="PKS_KS"/>
    <property type="match status" value="1"/>
</dbReference>
<dbReference type="InterPro" id="IPR016039">
    <property type="entry name" value="Thiolase-like"/>
</dbReference>
<comment type="pathway">
    <text evidence="1">Lipid metabolism; fatty acid biosynthesis.</text>
</comment>
<keyword evidence="3 4" id="KW-0808">Transferase</keyword>
<keyword evidence="7" id="KW-1185">Reference proteome</keyword>
<evidence type="ECO:0000313" key="7">
    <source>
        <dbReference type="Proteomes" id="UP000273143"/>
    </source>
</evidence>
<protein>
    <submittedName>
        <fullName evidence="6">Beta-ketoacyl-ACP synthase</fullName>
    </submittedName>
</protein>